<sequence length="35" mass="3991">MVLIYKSWTDLSLHSFLKCDMTYSQLVLPRAVSSG</sequence>
<reference evidence="1" key="1">
    <citation type="submission" date="2014-11" db="EMBL/GenBank/DDBJ databases">
        <authorList>
            <person name="Amaro Gonzalez C."/>
        </authorList>
    </citation>
    <scope>NUCLEOTIDE SEQUENCE</scope>
</reference>
<evidence type="ECO:0000313" key="1">
    <source>
        <dbReference type="EMBL" id="JAH80109.1"/>
    </source>
</evidence>
<protein>
    <submittedName>
        <fullName evidence="1">Uncharacterized protein</fullName>
    </submittedName>
</protein>
<proteinExistence type="predicted"/>
<organism evidence="1">
    <name type="scientific">Anguilla anguilla</name>
    <name type="common">European freshwater eel</name>
    <name type="synonym">Muraena anguilla</name>
    <dbReference type="NCBI Taxonomy" id="7936"/>
    <lineage>
        <taxon>Eukaryota</taxon>
        <taxon>Metazoa</taxon>
        <taxon>Chordata</taxon>
        <taxon>Craniata</taxon>
        <taxon>Vertebrata</taxon>
        <taxon>Euteleostomi</taxon>
        <taxon>Actinopterygii</taxon>
        <taxon>Neopterygii</taxon>
        <taxon>Teleostei</taxon>
        <taxon>Anguilliformes</taxon>
        <taxon>Anguillidae</taxon>
        <taxon>Anguilla</taxon>
    </lineage>
</organism>
<dbReference type="AlphaFoldDB" id="A0A0E9VPP5"/>
<reference evidence="1" key="2">
    <citation type="journal article" date="2015" name="Fish Shellfish Immunol.">
        <title>Early steps in the European eel (Anguilla anguilla)-Vibrio vulnificus interaction in the gills: Role of the RtxA13 toxin.</title>
        <authorList>
            <person name="Callol A."/>
            <person name="Pajuelo D."/>
            <person name="Ebbesson L."/>
            <person name="Teles M."/>
            <person name="MacKenzie S."/>
            <person name="Amaro C."/>
        </authorList>
    </citation>
    <scope>NUCLEOTIDE SEQUENCE</scope>
</reference>
<dbReference type="EMBL" id="GBXM01028468">
    <property type="protein sequence ID" value="JAH80109.1"/>
    <property type="molecule type" value="Transcribed_RNA"/>
</dbReference>
<name>A0A0E9VPP5_ANGAN</name>
<accession>A0A0E9VPP5</accession>